<evidence type="ECO:0000313" key="2">
    <source>
        <dbReference type="EMBL" id="MBF6225300.1"/>
    </source>
</evidence>
<feature type="compositionally biased region" description="Gly residues" evidence="1">
    <location>
        <begin position="66"/>
        <end position="82"/>
    </location>
</feature>
<feature type="region of interest" description="Disordered" evidence="1">
    <location>
        <begin position="37"/>
        <end position="82"/>
    </location>
</feature>
<gene>
    <name evidence="2" type="ORF">IU470_09275</name>
</gene>
<name>A0ABS0C4I2_9NOCA</name>
<accession>A0ABS0C4I2</accession>
<evidence type="ECO:0000256" key="1">
    <source>
        <dbReference type="SAM" id="MobiDB-lite"/>
    </source>
</evidence>
<dbReference type="RefSeq" id="WP_195032595.1">
    <property type="nucleotide sequence ID" value="NZ_JADLRE010000006.1"/>
</dbReference>
<dbReference type="EMBL" id="JADLRE010000006">
    <property type="protein sequence ID" value="MBF6225300.1"/>
    <property type="molecule type" value="Genomic_DNA"/>
</dbReference>
<reference evidence="2 3" key="1">
    <citation type="submission" date="2020-10" db="EMBL/GenBank/DDBJ databases">
        <title>Identification of Nocardia species via Next-generation sequencing and recognition of intraspecies genetic diversity.</title>
        <authorList>
            <person name="Li P."/>
            <person name="Li P."/>
            <person name="Lu B."/>
        </authorList>
    </citation>
    <scope>NUCLEOTIDE SEQUENCE [LARGE SCALE GENOMIC DNA]</scope>
    <source>
        <strain evidence="2 3">N-11</strain>
    </source>
</reference>
<comment type="caution">
    <text evidence="2">The sequence shown here is derived from an EMBL/GenBank/DDBJ whole genome shotgun (WGS) entry which is preliminary data.</text>
</comment>
<evidence type="ECO:0000313" key="3">
    <source>
        <dbReference type="Proteomes" id="UP000807309"/>
    </source>
</evidence>
<protein>
    <submittedName>
        <fullName evidence="2">Uncharacterized protein</fullName>
    </submittedName>
</protein>
<organism evidence="2 3">
    <name type="scientific">Nocardia abscessus</name>
    <dbReference type="NCBI Taxonomy" id="120957"/>
    <lineage>
        <taxon>Bacteria</taxon>
        <taxon>Bacillati</taxon>
        <taxon>Actinomycetota</taxon>
        <taxon>Actinomycetes</taxon>
        <taxon>Mycobacteriales</taxon>
        <taxon>Nocardiaceae</taxon>
        <taxon>Nocardia</taxon>
    </lineage>
</organism>
<keyword evidence="3" id="KW-1185">Reference proteome</keyword>
<proteinExistence type="predicted"/>
<sequence length="82" mass="8234">MGYLLLVVFAIGLVAAVLGVVIVRRNKARGRIGEDTTTRARAAGAQLSKEARGRQWRKGKSNNYSAGGGGCGGGGGGCAGGE</sequence>
<dbReference type="Proteomes" id="UP000807309">
    <property type="component" value="Unassembled WGS sequence"/>
</dbReference>